<dbReference type="Proteomes" id="UP000236724">
    <property type="component" value="Unassembled WGS sequence"/>
</dbReference>
<evidence type="ECO:0000313" key="2">
    <source>
        <dbReference type="Proteomes" id="UP000236724"/>
    </source>
</evidence>
<protein>
    <submittedName>
        <fullName evidence="1">Uncharacterized protein</fullName>
    </submittedName>
</protein>
<sequence>MLKLLVIGGFFHLKEQISFESAEPQIGEGGGGCTQVIEQVEQYRSQGFTAFGIVDRDILLSKSANEENAEKADQYETLFWQTDDNQFLATQIFGEHIHVLKRWELESYLLKPEALQARIKSKKLSQNVMSVDEVTQALIDNEDNFITVTILSTYAANMLGKNSSDKFEVQNHGEVLETKVKNQLGINGSNDFYIHYDKIKLFAEQEDNISIRWDKLSRLLDAKRVLYRFEKNNMFNGIFKDMESERGDLADFIKNKPLIDTELIDFIDHILESA</sequence>
<proteinExistence type="predicted"/>
<accession>A0A1H6F5Y0</accession>
<organism evidence="1 2">
    <name type="scientific">Candidatus Venteria ishoeyi</name>
    <dbReference type="NCBI Taxonomy" id="1899563"/>
    <lineage>
        <taxon>Bacteria</taxon>
        <taxon>Pseudomonadati</taxon>
        <taxon>Pseudomonadota</taxon>
        <taxon>Gammaproteobacteria</taxon>
        <taxon>Thiotrichales</taxon>
        <taxon>Thiotrichaceae</taxon>
        <taxon>Venteria</taxon>
    </lineage>
</organism>
<reference evidence="1 2" key="1">
    <citation type="submission" date="2016-10" db="EMBL/GenBank/DDBJ databases">
        <authorList>
            <person name="de Groot N.N."/>
        </authorList>
    </citation>
    <scope>NUCLEOTIDE SEQUENCE [LARGE SCALE GENOMIC DNA]</scope>
    <source>
        <strain evidence="1">MBHS1</strain>
    </source>
</reference>
<dbReference type="AlphaFoldDB" id="A0A1H6F5Y0"/>
<name>A0A1H6F5Y0_9GAMM</name>
<gene>
    <name evidence="1" type="ORF">MBHS_00322</name>
</gene>
<evidence type="ECO:0000313" key="1">
    <source>
        <dbReference type="EMBL" id="SEH04476.1"/>
    </source>
</evidence>
<dbReference type="EMBL" id="FMSV02000056">
    <property type="protein sequence ID" value="SEH04476.1"/>
    <property type="molecule type" value="Genomic_DNA"/>
</dbReference>
<keyword evidence="2" id="KW-1185">Reference proteome</keyword>